<dbReference type="AlphaFoldDB" id="B9RP43"/>
<evidence type="ECO:0000313" key="3">
    <source>
        <dbReference type="Proteomes" id="UP000008311"/>
    </source>
</evidence>
<gene>
    <name evidence="2" type="ORF">RCOM_0923980</name>
</gene>
<evidence type="ECO:0000256" key="1">
    <source>
        <dbReference type="SAM" id="MobiDB-lite"/>
    </source>
</evidence>
<reference evidence="3" key="1">
    <citation type="journal article" date="2010" name="Nat. Biotechnol.">
        <title>Draft genome sequence of the oilseed species Ricinus communis.</title>
        <authorList>
            <person name="Chan A.P."/>
            <person name="Crabtree J."/>
            <person name="Zhao Q."/>
            <person name="Lorenzi H."/>
            <person name="Orvis J."/>
            <person name="Puiu D."/>
            <person name="Melake-Berhan A."/>
            <person name="Jones K.M."/>
            <person name="Redman J."/>
            <person name="Chen G."/>
            <person name="Cahoon E.B."/>
            <person name="Gedil M."/>
            <person name="Stanke M."/>
            <person name="Haas B.J."/>
            <person name="Wortman J.R."/>
            <person name="Fraser-Liggett C.M."/>
            <person name="Ravel J."/>
            <person name="Rabinowicz P.D."/>
        </authorList>
    </citation>
    <scope>NUCLEOTIDE SEQUENCE [LARGE SCALE GENOMIC DNA]</scope>
    <source>
        <strain evidence="3">cv. Hale</strain>
    </source>
</reference>
<proteinExistence type="predicted"/>
<accession>B9RP43</accession>
<protein>
    <submittedName>
        <fullName evidence="2">Uncharacterized protein</fullName>
    </submittedName>
</protein>
<keyword evidence="3" id="KW-1185">Reference proteome</keyword>
<dbReference type="Proteomes" id="UP000008311">
    <property type="component" value="Unassembled WGS sequence"/>
</dbReference>
<evidence type="ECO:0000313" key="2">
    <source>
        <dbReference type="EMBL" id="EEF46961.1"/>
    </source>
</evidence>
<dbReference type="EMBL" id="EQ973791">
    <property type="protein sequence ID" value="EEF46961.1"/>
    <property type="molecule type" value="Genomic_DNA"/>
</dbReference>
<name>B9RP43_RICCO</name>
<sequence length="64" mass="7548">MNSDSLLNSNWKQIPHYSWTGIIKATIRATVTLKMGKKEEEEEEEEEKRRERASPKQNETGERE</sequence>
<dbReference type="InParanoid" id="B9RP43"/>
<feature type="region of interest" description="Disordered" evidence="1">
    <location>
        <begin position="34"/>
        <end position="64"/>
    </location>
</feature>
<organism evidence="2 3">
    <name type="scientific">Ricinus communis</name>
    <name type="common">Castor bean</name>
    <dbReference type="NCBI Taxonomy" id="3988"/>
    <lineage>
        <taxon>Eukaryota</taxon>
        <taxon>Viridiplantae</taxon>
        <taxon>Streptophyta</taxon>
        <taxon>Embryophyta</taxon>
        <taxon>Tracheophyta</taxon>
        <taxon>Spermatophyta</taxon>
        <taxon>Magnoliopsida</taxon>
        <taxon>eudicotyledons</taxon>
        <taxon>Gunneridae</taxon>
        <taxon>Pentapetalae</taxon>
        <taxon>rosids</taxon>
        <taxon>fabids</taxon>
        <taxon>Malpighiales</taxon>
        <taxon>Euphorbiaceae</taxon>
        <taxon>Acalyphoideae</taxon>
        <taxon>Acalypheae</taxon>
        <taxon>Ricinus</taxon>
    </lineage>
</organism>
<feature type="compositionally biased region" description="Basic and acidic residues" evidence="1">
    <location>
        <begin position="47"/>
        <end position="64"/>
    </location>
</feature>